<evidence type="ECO:0000313" key="1">
    <source>
        <dbReference type="EMBL" id="TQD82838.1"/>
    </source>
</evidence>
<comment type="caution">
    <text evidence="1">The sequence shown here is derived from an EMBL/GenBank/DDBJ whole genome shotgun (WGS) entry which is preliminary data.</text>
</comment>
<reference evidence="1 2" key="1">
    <citation type="journal article" date="2019" name="G3 (Bethesda)">
        <title>Sequencing of a Wild Apple (Malus baccata) Genome Unravels the Differences Between Cultivated and Wild Apple Species Regarding Disease Resistance and Cold Tolerance.</title>
        <authorList>
            <person name="Chen X."/>
        </authorList>
    </citation>
    <scope>NUCLEOTIDE SEQUENCE [LARGE SCALE GENOMIC DNA]</scope>
    <source>
        <strain evidence="2">cv. Shandingzi</strain>
        <tissue evidence="1">Leaves</tissue>
    </source>
</reference>
<gene>
    <name evidence="1" type="ORF">C1H46_031585</name>
</gene>
<evidence type="ECO:0000313" key="2">
    <source>
        <dbReference type="Proteomes" id="UP000315295"/>
    </source>
</evidence>
<keyword evidence="2" id="KW-1185">Reference proteome</keyword>
<accession>A0A540L8L9</accession>
<organism evidence="1 2">
    <name type="scientific">Malus baccata</name>
    <name type="common">Siberian crab apple</name>
    <name type="synonym">Pyrus baccata</name>
    <dbReference type="NCBI Taxonomy" id="106549"/>
    <lineage>
        <taxon>Eukaryota</taxon>
        <taxon>Viridiplantae</taxon>
        <taxon>Streptophyta</taxon>
        <taxon>Embryophyta</taxon>
        <taxon>Tracheophyta</taxon>
        <taxon>Spermatophyta</taxon>
        <taxon>Magnoliopsida</taxon>
        <taxon>eudicotyledons</taxon>
        <taxon>Gunneridae</taxon>
        <taxon>Pentapetalae</taxon>
        <taxon>rosids</taxon>
        <taxon>fabids</taxon>
        <taxon>Rosales</taxon>
        <taxon>Rosaceae</taxon>
        <taxon>Amygdaloideae</taxon>
        <taxon>Maleae</taxon>
        <taxon>Malus</taxon>
    </lineage>
</organism>
<protein>
    <submittedName>
        <fullName evidence="1">Uncharacterized protein</fullName>
    </submittedName>
</protein>
<dbReference type="EMBL" id="VIEB01000705">
    <property type="protein sequence ID" value="TQD82838.1"/>
    <property type="molecule type" value="Genomic_DNA"/>
</dbReference>
<dbReference type="STRING" id="106549.A0A540L8L9"/>
<dbReference type="Proteomes" id="UP000315295">
    <property type="component" value="Unassembled WGS sequence"/>
</dbReference>
<dbReference type="AlphaFoldDB" id="A0A540L8L9"/>
<dbReference type="PANTHER" id="PTHR37211">
    <property type="entry name" value="EXPRESSED PROTEIN"/>
    <property type="match status" value="1"/>
</dbReference>
<name>A0A540L8L9_MALBA</name>
<dbReference type="PANTHER" id="PTHR37211:SF1">
    <property type="entry name" value="EXPRESSED PROTEIN"/>
    <property type="match status" value="1"/>
</dbReference>
<proteinExistence type="predicted"/>
<sequence>MFVGGTLGGYLFICEKVSAALPFLDLHTDPGRTAVGLHLDPEALNWCMENNINKDAVDGHCRMSLFHGNVLQSFEAKLIKFEPRSRGEIFHSL</sequence>